<dbReference type="Gene3D" id="6.10.340.10">
    <property type="match status" value="1"/>
</dbReference>
<comment type="similarity">
    <text evidence="2">Belongs to the methyl-accepting chemotaxis (MCP) protein family.</text>
</comment>
<keyword evidence="5" id="KW-1133">Transmembrane helix</keyword>
<dbReference type="Pfam" id="PF12729">
    <property type="entry name" value="4HB_MCP_1"/>
    <property type="match status" value="1"/>
</dbReference>
<dbReference type="SUPFAM" id="SSF58104">
    <property type="entry name" value="Methyl-accepting chemotaxis protein (MCP) signaling domain"/>
    <property type="match status" value="1"/>
</dbReference>
<sequence>MKNMKIGMRLGLGFGLVLLLMTAMVGLSLSRMAIINDELTQIVERNVAQYKYAADFANLVSMRRVAIRDVLLASAADKAAPERDIKAINEKTVEALRKVEQLTILEEGRRRVAELKQNEAAMPALIDQVVALSKSGRDSEALTMLNTQVRTAQLKLLDDANGFLKFQEERIDGRAAEARAAYDAAQTMMLVLGVLALVIGGVAAWLITQSVVQPIRVAVGLAENVANGDLTARIETDRNDETGMLMKALAKMNNSLHDIVGHIRQSVESINIAAQEIAAGNIDLSQRTEEQAASLEETAASMEELTTTVKQNAGNAREASGLAEGASGIAAEGGEVVNQVVNTMSAINESSKKVVDIIGVIDGIAFQTNILALNAAVEAARAGEQGRGFAVVAGEVRSLAQRSAAAAKEIKVLIGDSVEKVNSGTALVDRAGSTMGEVVNSVRQVTTIMTQISQASNEQSVGIEQVNTAIAQMDDVTQQNAALVEQAAAAASSLQEQANMLLQAVDRFKITPHSGSQPLPTAAATSAPPATTKPLRSHTRLGKGSRAVAQNRPSNRPGKPAANKQQEEEDWAEF</sequence>
<dbReference type="InterPro" id="IPR024478">
    <property type="entry name" value="HlyB_4HB_MCP"/>
</dbReference>
<feature type="domain" description="Methyl-accepting transducer" evidence="6">
    <location>
        <begin position="266"/>
        <end position="495"/>
    </location>
</feature>
<dbReference type="PROSITE" id="PS50885">
    <property type="entry name" value="HAMP"/>
    <property type="match status" value="1"/>
</dbReference>
<feature type="compositionally biased region" description="Low complexity" evidence="4">
    <location>
        <begin position="518"/>
        <end position="534"/>
    </location>
</feature>
<dbReference type="SMART" id="SM00304">
    <property type="entry name" value="HAMP"/>
    <property type="match status" value="1"/>
</dbReference>
<dbReference type="PANTHER" id="PTHR43531">
    <property type="entry name" value="PROTEIN ICFG"/>
    <property type="match status" value="1"/>
</dbReference>
<feature type="transmembrane region" description="Helical" evidence="5">
    <location>
        <begin position="188"/>
        <end position="207"/>
    </location>
</feature>
<dbReference type="PANTHER" id="PTHR43531:SF14">
    <property type="entry name" value="METHYL-ACCEPTING CHEMOTAXIS PROTEIN I-RELATED"/>
    <property type="match status" value="1"/>
</dbReference>
<evidence type="ECO:0000313" key="9">
    <source>
        <dbReference type="Proteomes" id="UP001595791"/>
    </source>
</evidence>
<dbReference type="InterPro" id="IPR004089">
    <property type="entry name" value="MCPsignal_dom"/>
</dbReference>
<accession>A0ABV8MWP9</accession>
<dbReference type="InterPro" id="IPR047347">
    <property type="entry name" value="YvaQ-like_sensor"/>
</dbReference>
<dbReference type="Pfam" id="PF00672">
    <property type="entry name" value="HAMP"/>
    <property type="match status" value="1"/>
</dbReference>
<protein>
    <submittedName>
        <fullName evidence="8">Methyl-accepting chemotaxis protein</fullName>
    </submittedName>
</protein>
<dbReference type="Proteomes" id="UP001595791">
    <property type="component" value="Unassembled WGS sequence"/>
</dbReference>
<dbReference type="PROSITE" id="PS50111">
    <property type="entry name" value="CHEMOTAXIS_TRANSDUC_2"/>
    <property type="match status" value="1"/>
</dbReference>
<dbReference type="PRINTS" id="PR00260">
    <property type="entry name" value="CHEMTRNSDUCR"/>
</dbReference>
<dbReference type="Gene3D" id="1.10.287.950">
    <property type="entry name" value="Methyl-accepting chemotaxis protein"/>
    <property type="match status" value="1"/>
</dbReference>
<feature type="domain" description="HAMP" evidence="7">
    <location>
        <begin position="209"/>
        <end position="261"/>
    </location>
</feature>
<dbReference type="CDD" id="cd11386">
    <property type="entry name" value="MCP_signal"/>
    <property type="match status" value="1"/>
</dbReference>
<evidence type="ECO:0000256" key="4">
    <source>
        <dbReference type="SAM" id="MobiDB-lite"/>
    </source>
</evidence>
<dbReference type="SMART" id="SM00283">
    <property type="entry name" value="MA"/>
    <property type="match status" value="1"/>
</dbReference>
<dbReference type="CDD" id="cd06225">
    <property type="entry name" value="HAMP"/>
    <property type="match status" value="1"/>
</dbReference>
<evidence type="ECO:0000259" key="7">
    <source>
        <dbReference type="PROSITE" id="PS50885"/>
    </source>
</evidence>
<evidence type="ECO:0000256" key="3">
    <source>
        <dbReference type="PROSITE-ProRule" id="PRU00284"/>
    </source>
</evidence>
<proteinExistence type="inferred from homology"/>
<evidence type="ECO:0000256" key="2">
    <source>
        <dbReference type="ARBA" id="ARBA00029447"/>
    </source>
</evidence>
<organism evidence="8 9">
    <name type="scientific">Chitinimonas lacunae</name>
    <dbReference type="NCBI Taxonomy" id="1963018"/>
    <lineage>
        <taxon>Bacteria</taxon>
        <taxon>Pseudomonadati</taxon>
        <taxon>Pseudomonadota</taxon>
        <taxon>Betaproteobacteria</taxon>
        <taxon>Neisseriales</taxon>
        <taxon>Chitinibacteraceae</taxon>
        <taxon>Chitinimonas</taxon>
    </lineage>
</organism>
<dbReference type="InterPro" id="IPR051310">
    <property type="entry name" value="MCP_chemotaxis"/>
</dbReference>
<keyword evidence="5" id="KW-0472">Membrane</keyword>
<keyword evidence="3" id="KW-0807">Transducer</keyword>
<evidence type="ECO:0000313" key="8">
    <source>
        <dbReference type="EMBL" id="MFC4161392.1"/>
    </source>
</evidence>
<reference evidence="9" key="1">
    <citation type="journal article" date="2019" name="Int. J. Syst. Evol. Microbiol.">
        <title>The Global Catalogue of Microorganisms (GCM) 10K type strain sequencing project: providing services to taxonomists for standard genome sequencing and annotation.</title>
        <authorList>
            <consortium name="The Broad Institute Genomics Platform"/>
            <consortium name="The Broad Institute Genome Sequencing Center for Infectious Disease"/>
            <person name="Wu L."/>
            <person name="Ma J."/>
        </authorList>
    </citation>
    <scope>NUCLEOTIDE SEQUENCE [LARGE SCALE GENOMIC DNA]</scope>
    <source>
        <strain evidence="9">LMG 29894</strain>
    </source>
</reference>
<evidence type="ECO:0000256" key="1">
    <source>
        <dbReference type="ARBA" id="ARBA00022481"/>
    </source>
</evidence>
<keyword evidence="5" id="KW-0812">Transmembrane</keyword>
<dbReference type="RefSeq" id="WP_378167280.1">
    <property type="nucleotide sequence ID" value="NZ_JBHSBU010000001.1"/>
</dbReference>
<keyword evidence="9" id="KW-1185">Reference proteome</keyword>
<dbReference type="Pfam" id="PF00015">
    <property type="entry name" value="MCPsignal"/>
    <property type="match status" value="1"/>
</dbReference>
<evidence type="ECO:0000256" key="5">
    <source>
        <dbReference type="SAM" id="Phobius"/>
    </source>
</evidence>
<dbReference type="CDD" id="cd19411">
    <property type="entry name" value="MCP2201-like_sensor"/>
    <property type="match status" value="1"/>
</dbReference>
<dbReference type="InterPro" id="IPR003660">
    <property type="entry name" value="HAMP_dom"/>
</dbReference>
<gene>
    <name evidence="8" type="ORF">ACFOW7_18815</name>
</gene>
<comment type="caution">
    <text evidence="8">The sequence shown here is derived from an EMBL/GenBank/DDBJ whole genome shotgun (WGS) entry which is preliminary data.</text>
</comment>
<dbReference type="InterPro" id="IPR004090">
    <property type="entry name" value="Chemotax_Me-accpt_rcpt"/>
</dbReference>
<evidence type="ECO:0000259" key="6">
    <source>
        <dbReference type="PROSITE" id="PS50111"/>
    </source>
</evidence>
<keyword evidence="1" id="KW-0488">Methylation</keyword>
<name>A0ABV8MWP9_9NEIS</name>
<dbReference type="EMBL" id="JBHSBU010000001">
    <property type="protein sequence ID" value="MFC4161392.1"/>
    <property type="molecule type" value="Genomic_DNA"/>
</dbReference>
<feature type="region of interest" description="Disordered" evidence="4">
    <location>
        <begin position="512"/>
        <end position="574"/>
    </location>
</feature>